<feature type="compositionally biased region" description="Polar residues" evidence="16">
    <location>
        <begin position="367"/>
        <end position="378"/>
    </location>
</feature>
<keyword evidence="2" id="KW-0813">Transport</keyword>
<keyword evidence="9 17" id="KW-1133">Transmembrane helix</keyword>
<feature type="transmembrane region" description="Helical" evidence="17">
    <location>
        <begin position="603"/>
        <end position="625"/>
    </location>
</feature>
<evidence type="ECO:0000256" key="17">
    <source>
        <dbReference type="SAM" id="Phobius"/>
    </source>
</evidence>
<dbReference type="AlphaFoldDB" id="A0A368R9W1"/>
<keyword evidence="7" id="KW-0067">ATP-binding</keyword>
<dbReference type="KEGG" id="sita:101778434"/>
<dbReference type="PROSITE" id="PS00211">
    <property type="entry name" value="ABC_TRANSPORTER_1"/>
    <property type="match status" value="1"/>
</dbReference>
<comment type="subunit">
    <text evidence="13">Heterodimerizes with STR; the resulting transporter is located in the peri-arbuscular membrane.</text>
</comment>
<keyword evidence="8" id="KW-1278">Translocase</keyword>
<dbReference type="FunFam" id="3.40.50.300:FF:001556">
    <property type="entry name" value="ABC transporter G family member 6"/>
    <property type="match status" value="1"/>
</dbReference>
<evidence type="ECO:0000259" key="18">
    <source>
        <dbReference type="PROSITE" id="PS50893"/>
    </source>
</evidence>
<reference evidence="19" key="2">
    <citation type="submission" date="2015-07" db="EMBL/GenBank/DDBJ databases">
        <authorList>
            <person name="Noorani M."/>
        </authorList>
    </citation>
    <scope>NUCLEOTIDE SEQUENCE</scope>
    <source>
        <strain evidence="19">Yugu1</strain>
    </source>
</reference>
<keyword evidence="10 17" id="KW-0472">Membrane</keyword>
<dbReference type="STRING" id="4555.A0A368R9W1"/>
<evidence type="ECO:0000256" key="2">
    <source>
        <dbReference type="ARBA" id="ARBA00022448"/>
    </source>
</evidence>
<dbReference type="InterPro" id="IPR003439">
    <property type="entry name" value="ABC_transporter-like_ATP-bd"/>
</dbReference>
<feature type="transmembrane region" description="Helical" evidence="17">
    <location>
        <begin position="468"/>
        <end position="487"/>
    </location>
</feature>
<evidence type="ECO:0000256" key="10">
    <source>
        <dbReference type="ARBA" id="ARBA00023136"/>
    </source>
</evidence>
<evidence type="ECO:0000256" key="13">
    <source>
        <dbReference type="ARBA" id="ARBA00062868"/>
    </source>
</evidence>
<name>A0A368R9W1_SETIT</name>
<dbReference type="GO" id="GO:0005886">
    <property type="term" value="C:plasma membrane"/>
    <property type="evidence" value="ECO:0007669"/>
    <property type="project" value="UniProtKB-SubCell"/>
</dbReference>
<evidence type="ECO:0000256" key="5">
    <source>
        <dbReference type="ARBA" id="ARBA00022741"/>
    </source>
</evidence>
<keyword evidence="6" id="KW-0378">Hydrolase</keyword>
<dbReference type="Pfam" id="PF00005">
    <property type="entry name" value="ABC_tran"/>
    <property type="match status" value="1"/>
</dbReference>
<evidence type="ECO:0000256" key="11">
    <source>
        <dbReference type="ARBA" id="ARBA00023180"/>
    </source>
</evidence>
<evidence type="ECO:0000256" key="7">
    <source>
        <dbReference type="ARBA" id="ARBA00022840"/>
    </source>
</evidence>
<feature type="transmembrane region" description="Helical" evidence="17">
    <location>
        <begin position="687"/>
        <end position="708"/>
    </location>
</feature>
<dbReference type="InterPro" id="IPR017871">
    <property type="entry name" value="ABC_transporter-like_CS"/>
</dbReference>
<dbReference type="EMBL" id="CM003532">
    <property type="protein sequence ID" value="RCV26959.1"/>
    <property type="molecule type" value="Genomic_DNA"/>
</dbReference>
<dbReference type="SMART" id="SM00382">
    <property type="entry name" value="AAA"/>
    <property type="match status" value="1"/>
</dbReference>
<evidence type="ECO:0000256" key="14">
    <source>
        <dbReference type="ARBA" id="ARBA00071994"/>
    </source>
</evidence>
<dbReference type="Pfam" id="PF01061">
    <property type="entry name" value="ABC2_membrane"/>
    <property type="match status" value="1"/>
</dbReference>
<reference evidence="19" key="1">
    <citation type="journal article" date="2012" name="Nat. Biotechnol.">
        <title>Reference genome sequence of the model plant Setaria.</title>
        <authorList>
            <person name="Bennetzen J.L."/>
            <person name="Schmutz J."/>
            <person name="Wang H."/>
            <person name="Percifield R."/>
            <person name="Hawkins J."/>
            <person name="Pontaroli A.C."/>
            <person name="Estep M."/>
            <person name="Feng L."/>
            <person name="Vaughn J.N."/>
            <person name="Grimwood J."/>
            <person name="Jenkins J."/>
            <person name="Barry K."/>
            <person name="Lindquist E."/>
            <person name="Hellsten U."/>
            <person name="Deshpande S."/>
            <person name="Wang X."/>
            <person name="Wu X."/>
            <person name="Mitros T."/>
            <person name="Triplett J."/>
            <person name="Yang X."/>
            <person name="Ye C.Y."/>
            <person name="Mauro-Herrera M."/>
            <person name="Wang L."/>
            <person name="Li P."/>
            <person name="Sharma M."/>
            <person name="Sharma R."/>
            <person name="Ronald P.C."/>
            <person name="Panaud O."/>
            <person name="Kellogg E.A."/>
            <person name="Brutnell T.P."/>
            <person name="Doust A.N."/>
            <person name="Tuskan G.A."/>
            <person name="Rokhsar D."/>
            <person name="Devos K.M."/>
        </authorList>
    </citation>
    <scope>NUCLEOTIDE SEQUENCE [LARGE SCALE GENOMIC DNA]</scope>
    <source>
        <strain evidence="19">Yugu1</strain>
    </source>
</reference>
<keyword evidence="11" id="KW-0325">Glycoprotein</keyword>
<accession>A0A368R9W1</accession>
<dbReference type="PANTHER" id="PTHR48041:SF20">
    <property type="entry name" value="ABC TRANSPORTER G FAMILY MEMBER STR2"/>
    <property type="match status" value="1"/>
</dbReference>
<feature type="transmembrane region" description="Helical" evidence="17">
    <location>
        <begin position="499"/>
        <end position="522"/>
    </location>
</feature>
<dbReference type="PANTHER" id="PTHR48041">
    <property type="entry name" value="ABC TRANSPORTER G FAMILY MEMBER 28"/>
    <property type="match status" value="1"/>
</dbReference>
<feature type="transmembrane region" description="Helical" evidence="17">
    <location>
        <begin position="575"/>
        <end position="596"/>
    </location>
</feature>
<proteinExistence type="inferred from homology"/>
<dbReference type="OrthoDB" id="66620at2759"/>
<feature type="region of interest" description="Disordered" evidence="16">
    <location>
        <begin position="345"/>
        <end position="387"/>
    </location>
</feature>
<dbReference type="GO" id="GO:0016887">
    <property type="term" value="F:ATP hydrolysis activity"/>
    <property type="evidence" value="ECO:0007669"/>
    <property type="project" value="InterPro"/>
</dbReference>
<dbReference type="InterPro" id="IPR013525">
    <property type="entry name" value="ABC2_TM"/>
</dbReference>
<sequence length="717" mass="79259">MAHHQHQHNGRHGGHRLETVIDMAQHAPEKAGGGRFGFTGGLEFTSLTYTVVKKQRGAGGEWEKKDVDLLHEITGYAPKGCVTAVMGPSGAGKSTFLDALAGRIASLDGRVALDGVEMSPSLIKRSSAYVMQDDRLFPMLTVFETLMFAADFRLGSSVSASDKKLRVENLIEQLGLTSSRNTYIGDEGTRGVSGGERRRVSIGVDIIHGPALLFLDEPTSGLDSTSAHSVIEKVHDIACGGSTVVLTIHQPSSRILLLLDHLVILARGQLMYSGGPKEVTAHLARMGRKVPKGENSIEHLLDVIQEYEQSEFGVKALAEFCLTGLKPPKITATYGAEGLSTVSSIAQTPLSGPGDEGFDHSRRSQHSRSPWNGVQLTPSRRPKHKDQHRYTPEIVMGTPTPLSSAYTVNEDDYLTPTHRAAAPNATGAPGVGINTLGHRGKFANSYLREVWVLMRRNFTNIWRTPELFLSRLMVLTVMGFLMATMFTKPKDDPQGITNRLSFFIFTVCVFFFSSNDAVPAFIQERFIFIRETSHNAYRASAYVVAGVITYLPFLLLQSAAYAGIVWFALKLHGQFLYFLVMLYASLLSTNSFVVFISSVVPNFILGYAAVIAFTALFFLFCGYFLSSHSIPLAWKWMNTISTMKYPYEGLLMNEFDGGRVFATAPITLTGDDILQQLGISTVDGRKWWMVLYLLGWAVFYRVLFYLILRFASKNKRK</sequence>
<evidence type="ECO:0000313" key="19">
    <source>
        <dbReference type="EMBL" id="RCV26959.1"/>
    </source>
</evidence>
<evidence type="ECO:0000256" key="6">
    <source>
        <dbReference type="ARBA" id="ARBA00022801"/>
    </source>
</evidence>
<evidence type="ECO:0000256" key="9">
    <source>
        <dbReference type="ARBA" id="ARBA00022989"/>
    </source>
</evidence>
<organism evidence="19">
    <name type="scientific">Setaria italica</name>
    <name type="common">Foxtail millet</name>
    <name type="synonym">Panicum italicum</name>
    <dbReference type="NCBI Taxonomy" id="4555"/>
    <lineage>
        <taxon>Eukaryota</taxon>
        <taxon>Viridiplantae</taxon>
        <taxon>Streptophyta</taxon>
        <taxon>Embryophyta</taxon>
        <taxon>Tracheophyta</taxon>
        <taxon>Spermatophyta</taxon>
        <taxon>Magnoliopsida</taxon>
        <taxon>Liliopsida</taxon>
        <taxon>Poales</taxon>
        <taxon>Poaceae</taxon>
        <taxon>PACMAD clade</taxon>
        <taxon>Panicoideae</taxon>
        <taxon>Panicodae</taxon>
        <taxon>Paniceae</taxon>
        <taxon>Cenchrinae</taxon>
        <taxon>Setaria</taxon>
    </lineage>
</organism>
<comment type="similarity">
    <text evidence="12">Belongs to the ABC transporter superfamily. ABCG family. Stunted arbuscule (STR) subfamily.</text>
</comment>
<keyword evidence="3" id="KW-1003">Cell membrane</keyword>
<feature type="domain" description="ABC transporter" evidence="18">
    <location>
        <begin position="42"/>
        <end position="292"/>
    </location>
</feature>
<dbReference type="PROSITE" id="PS50893">
    <property type="entry name" value="ABC_TRANSPORTER_2"/>
    <property type="match status" value="1"/>
</dbReference>
<dbReference type="Gene3D" id="3.40.50.300">
    <property type="entry name" value="P-loop containing nucleotide triphosphate hydrolases"/>
    <property type="match status" value="1"/>
</dbReference>
<evidence type="ECO:0000256" key="4">
    <source>
        <dbReference type="ARBA" id="ARBA00022692"/>
    </source>
</evidence>
<evidence type="ECO:0000256" key="1">
    <source>
        <dbReference type="ARBA" id="ARBA00004651"/>
    </source>
</evidence>
<dbReference type="InterPro" id="IPR027417">
    <property type="entry name" value="P-loop_NTPase"/>
</dbReference>
<dbReference type="InterPro" id="IPR050352">
    <property type="entry name" value="ABCG_transporters"/>
</dbReference>
<dbReference type="InterPro" id="IPR003593">
    <property type="entry name" value="AAA+_ATPase"/>
</dbReference>
<feature type="transmembrane region" description="Helical" evidence="17">
    <location>
        <begin position="542"/>
        <end position="569"/>
    </location>
</feature>
<keyword evidence="4 17" id="KW-0812">Transmembrane</keyword>
<evidence type="ECO:0000256" key="15">
    <source>
        <dbReference type="ARBA" id="ARBA00079341"/>
    </source>
</evidence>
<dbReference type="GO" id="GO:0005524">
    <property type="term" value="F:ATP binding"/>
    <property type="evidence" value="ECO:0007669"/>
    <property type="project" value="UniProtKB-KW"/>
</dbReference>
<comment type="subcellular location">
    <subcellularLocation>
        <location evidence="1">Cell membrane</location>
        <topology evidence="1">Multi-pass membrane protein</topology>
    </subcellularLocation>
</comment>
<dbReference type="SUPFAM" id="SSF52540">
    <property type="entry name" value="P-loop containing nucleoside triphosphate hydrolases"/>
    <property type="match status" value="1"/>
</dbReference>
<gene>
    <name evidence="19" type="ORF">SETIT_5G287400v2</name>
</gene>
<evidence type="ECO:0000256" key="12">
    <source>
        <dbReference type="ARBA" id="ARBA00061310"/>
    </source>
</evidence>
<dbReference type="GO" id="GO:0140359">
    <property type="term" value="F:ABC-type transporter activity"/>
    <property type="evidence" value="ECO:0007669"/>
    <property type="project" value="InterPro"/>
</dbReference>
<evidence type="ECO:0000256" key="16">
    <source>
        <dbReference type="SAM" id="MobiDB-lite"/>
    </source>
</evidence>
<keyword evidence="5" id="KW-0547">Nucleotide-binding</keyword>
<protein>
    <recommendedName>
        <fullName evidence="14">ABC transporter G family member STR2</fullName>
    </recommendedName>
    <alternativeName>
        <fullName evidence="15">Protein STUNTED ARBUSCULE 2</fullName>
    </alternativeName>
</protein>
<dbReference type="GO" id="GO:0009610">
    <property type="term" value="P:response to symbiotic fungus"/>
    <property type="evidence" value="ECO:0007669"/>
    <property type="project" value="UniProtKB-ARBA"/>
</dbReference>
<evidence type="ECO:0000256" key="3">
    <source>
        <dbReference type="ARBA" id="ARBA00022475"/>
    </source>
</evidence>
<evidence type="ECO:0000256" key="8">
    <source>
        <dbReference type="ARBA" id="ARBA00022967"/>
    </source>
</evidence>